<dbReference type="GO" id="GO:0016020">
    <property type="term" value="C:membrane"/>
    <property type="evidence" value="ECO:0007669"/>
    <property type="project" value="TreeGrafter"/>
</dbReference>
<dbReference type="PANTHER" id="PTHR24348:SF22">
    <property type="entry name" value="NON-SPECIFIC SERINE_THREONINE PROTEIN KINASE"/>
    <property type="match status" value="1"/>
</dbReference>
<dbReference type="GO" id="GO:0004674">
    <property type="term" value="F:protein serine/threonine kinase activity"/>
    <property type="evidence" value="ECO:0007669"/>
    <property type="project" value="InterPro"/>
</dbReference>
<dbReference type="Proteomes" id="UP000054937">
    <property type="component" value="Unassembled WGS sequence"/>
</dbReference>
<evidence type="ECO:0000313" key="7">
    <source>
        <dbReference type="EMBL" id="KRX05953.1"/>
    </source>
</evidence>
<dbReference type="GO" id="GO:0005776">
    <property type="term" value="C:autophagosome"/>
    <property type="evidence" value="ECO:0007669"/>
    <property type="project" value="TreeGrafter"/>
</dbReference>
<evidence type="ECO:0000256" key="1">
    <source>
        <dbReference type="ARBA" id="ARBA00011245"/>
    </source>
</evidence>
<dbReference type="GO" id="GO:0010506">
    <property type="term" value="P:regulation of autophagy"/>
    <property type="evidence" value="ECO:0007669"/>
    <property type="project" value="InterPro"/>
</dbReference>
<evidence type="ECO:0000256" key="4">
    <source>
        <dbReference type="ARBA" id="ARBA00022777"/>
    </source>
</evidence>
<dbReference type="AlphaFoldDB" id="A0A0V0QUS7"/>
<keyword evidence="5" id="KW-0067">ATP-binding</keyword>
<evidence type="ECO:0000256" key="2">
    <source>
        <dbReference type="ARBA" id="ARBA00022679"/>
    </source>
</evidence>
<organism evidence="7 8">
    <name type="scientific">Pseudocohnilembus persalinus</name>
    <name type="common">Ciliate</name>
    <dbReference type="NCBI Taxonomy" id="266149"/>
    <lineage>
        <taxon>Eukaryota</taxon>
        <taxon>Sar</taxon>
        <taxon>Alveolata</taxon>
        <taxon>Ciliophora</taxon>
        <taxon>Intramacronucleata</taxon>
        <taxon>Oligohymenophorea</taxon>
        <taxon>Scuticociliatia</taxon>
        <taxon>Philasterida</taxon>
        <taxon>Pseudocohnilembidae</taxon>
        <taxon>Pseudocohnilembus</taxon>
    </lineage>
</organism>
<dbReference type="EMBL" id="LDAU01000102">
    <property type="protein sequence ID" value="KRX05953.1"/>
    <property type="molecule type" value="Genomic_DNA"/>
</dbReference>
<dbReference type="GO" id="GO:0005829">
    <property type="term" value="C:cytosol"/>
    <property type="evidence" value="ECO:0007669"/>
    <property type="project" value="TreeGrafter"/>
</dbReference>
<keyword evidence="3" id="KW-0547">Nucleotide-binding</keyword>
<keyword evidence="2" id="KW-0808">Transferase</keyword>
<sequence>MKELGRGSFGKVYQALVQENNKKDNKQTQQEINQNSQKQLVAIKCFQKIPNDKTNKRHYMLFQQEKEIMQKIDNQNVVKFKDYVEQKNICFLVMEYCNGGNLANYIKSKQEKRLQEDEARILFKQILYGFFSLHEHMVLHRDLKLENILKHDGQLKLADFGLAKQLTSQSPLTDTSCGTQYTMAPEILENRNYGLSCDIYSLGVVFYMMVFGLNKPPFQQQQSKTLIECIKEQKINFKLENDQEISYELQDLLRRMLQYDELKRISLKQIWEHSVITQNFDSQAYIHAIRYVSMEVVNKPSFDCKKIEEINKFYQQCGQQENNPFRQSSIQNNPFNLVQNKEILLNQDTQLKNQKQNDSQIQDFEQQEQYVNNNSYNSSNDASYIEKYSNGQLDFDYFASQTEEEDYNNLLQQEQIKQQIIDRYMYEINKIYLQFNIVNDSQTEANNKFKKQQYKLYVQLQNHTLDIINRQLLEAEPYDSEFDFHSISINKTYAYDKKEKIIEKLFDKLLNSGKQMKKISVVQQQ</sequence>
<dbReference type="Gene3D" id="1.10.510.10">
    <property type="entry name" value="Transferase(Phosphotransferase) domain 1"/>
    <property type="match status" value="1"/>
</dbReference>
<evidence type="ECO:0000313" key="8">
    <source>
        <dbReference type="Proteomes" id="UP000054937"/>
    </source>
</evidence>
<dbReference type="GO" id="GO:0005524">
    <property type="term" value="F:ATP binding"/>
    <property type="evidence" value="ECO:0007669"/>
    <property type="project" value="UniProtKB-KW"/>
</dbReference>
<dbReference type="SUPFAM" id="SSF56112">
    <property type="entry name" value="Protein kinase-like (PK-like)"/>
    <property type="match status" value="1"/>
</dbReference>
<evidence type="ECO:0000256" key="3">
    <source>
        <dbReference type="ARBA" id="ARBA00022741"/>
    </source>
</evidence>
<dbReference type="OrthoDB" id="286672at2759"/>
<dbReference type="InterPro" id="IPR000719">
    <property type="entry name" value="Prot_kinase_dom"/>
</dbReference>
<evidence type="ECO:0000256" key="5">
    <source>
        <dbReference type="ARBA" id="ARBA00022840"/>
    </source>
</evidence>
<evidence type="ECO:0000259" key="6">
    <source>
        <dbReference type="PROSITE" id="PS50011"/>
    </source>
</evidence>
<keyword evidence="4 7" id="KW-0418">Kinase</keyword>
<dbReference type="PROSITE" id="PS50011">
    <property type="entry name" value="PROTEIN_KINASE_DOM"/>
    <property type="match status" value="1"/>
</dbReference>
<protein>
    <submittedName>
        <fullName evidence="7">Protein kinase-like domain</fullName>
    </submittedName>
</protein>
<keyword evidence="8" id="KW-1185">Reference proteome</keyword>
<dbReference type="GO" id="GO:0000045">
    <property type="term" value="P:autophagosome assembly"/>
    <property type="evidence" value="ECO:0007669"/>
    <property type="project" value="TreeGrafter"/>
</dbReference>
<reference evidence="7 8" key="1">
    <citation type="journal article" date="2015" name="Sci. Rep.">
        <title>Genome of the facultative scuticociliatosis pathogen Pseudocohnilembus persalinus provides insight into its virulence through horizontal gene transfer.</title>
        <authorList>
            <person name="Xiong J."/>
            <person name="Wang G."/>
            <person name="Cheng J."/>
            <person name="Tian M."/>
            <person name="Pan X."/>
            <person name="Warren A."/>
            <person name="Jiang C."/>
            <person name="Yuan D."/>
            <person name="Miao W."/>
        </authorList>
    </citation>
    <scope>NUCLEOTIDE SEQUENCE [LARGE SCALE GENOMIC DNA]</scope>
    <source>
        <strain evidence="7">36N120E</strain>
    </source>
</reference>
<dbReference type="PANTHER" id="PTHR24348">
    <property type="entry name" value="SERINE/THREONINE-PROTEIN KINASE UNC-51-RELATED"/>
    <property type="match status" value="1"/>
</dbReference>
<comment type="subunit">
    <text evidence="1">Monomer.</text>
</comment>
<dbReference type="SMART" id="SM00220">
    <property type="entry name" value="S_TKc"/>
    <property type="match status" value="1"/>
</dbReference>
<comment type="caution">
    <text evidence="7">The sequence shown here is derived from an EMBL/GenBank/DDBJ whole genome shotgun (WGS) entry which is preliminary data.</text>
</comment>
<dbReference type="InParanoid" id="A0A0V0QUS7"/>
<dbReference type="FunFam" id="1.10.510.10:FF:000571">
    <property type="entry name" value="Maternal embryonic leucine zipper kinase"/>
    <property type="match status" value="1"/>
</dbReference>
<dbReference type="InterPro" id="IPR045269">
    <property type="entry name" value="Atg1-like"/>
</dbReference>
<dbReference type="Pfam" id="PF00069">
    <property type="entry name" value="Pkinase"/>
    <property type="match status" value="1"/>
</dbReference>
<dbReference type="GO" id="GO:0000407">
    <property type="term" value="C:phagophore assembly site"/>
    <property type="evidence" value="ECO:0007669"/>
    <property type="project" value="TreeGrafter"/>
</dbReference>
<name>A0A0V0QUS7_PSEPJ</name>
<feature type="domain" description="Protein kinase" evidence="6">
    <location>
        <begin position="1"/>
        <end position="276"/>
    </location>
</feature>
<gene>
    <name evidence="7" type="ORF">PPERSA_01031</name>
</gene>
<accession>A0A0V0QUS7</accession>
<dbReference type="InterPro" id="IPR011009">
    <property type="entry name" value="Kinase-like_dom_sf"/>
</dbReference>
<proteinExistence type="predicted"/>